<evidence type="ECO:0000313" key="5">
    <source>
        <dbReference type="Proteomes" id="UP000192796"/>
    </source>
</evidence>
<dbReference type="Pfam" id="PF16344">
    <property type="entry name" value="FecR_C"/>
    <property type="match status" value="1"/>
</dbReference>
<feature type="domain" description="FecR protein" evidence="2">
    <location>
        <begin position="194"/>
        <end position="290"/>
    </location>
</feature>
<dbReference type="FunFam" id="2.60.120.1440:FF:000001">
    <property type="entry name" value="Putative anti-sigma factor"/>
    <property type="match status" value="1"/>
</dbReference>
<dbReference type="RefSeq" id="WP_081151442.1">
    <property type="nucleotide sequence ID" value="NZ_LVYD01000058.1"/>
</dbReference>
<dbReference type="STRING" id="1703345.A3860_05255"/>
<dbReference type="InterPro" id="IPR012373">
    <property type="entry name" value="Ferrdict_sens_TM"/>
</dbReference>
<dbReference type="Proteomes" id="UP000192796">
    <property type="component" value="Unassembled WGS sequence"/>
</dbReference>
<feature type="domain" description="Protein FecR C-terminal" evidence="3">
    <location>
        <begin position="339"/>
        <end position="405"/>
    </location>
</feature>
<gene>
    <name evidence="4" type="ORF">A3860_05255</name>
</gene>
<dbReference type="EMBL" id="LVYD01000058">
    <property type="protein sequence ID" value="OQP61127.1"/>
    <property type="molecule type" value="Genomic_DNA"/>
</dbReference>
<dbReference type="InterPro" id="IPR006860">
    <property type="entry name" value="FecR"/>
</dbReference>
<sequence length="407" mass="44868">MEQQRFIYLFERYKQGILTSEEQNEFFMAVENTNDAAVLQAIATMADASAGYPVFEEKSLTDAAFNRIINIDKTLAEEATDNKNKKPLVRLLINSRWWVAAASVLLILAVVAYLWSAKNAQPGKTVVNSNQQLSNDALAGHNGAVLTLGNGEQVMLDSLGNGVITKQGKTTVLNRNGQLVYDATAVKGDVLFNTMTTPKGRQYQLQLPDGSKVWLNAASSITYPTAFTGKERSVILTGEAYFEVAKDKSKPFRVNVNNQSQVEVLGTHFNINSYGDDGKIKTTLLEGSVKVISYEGKVVIKPGQQAQVSSAPQPGNKKGIAVNTNVDLEMVMAWKNGSFQFDRTPLSQVLNQLSRWYDVQVVYEHGVPDIRLSGEMKRDLRLAQVLKGFGKIGVNFRIEGKKLIVLL</sequence>
<feature type="transmembrane region" description="Helical" evidence="1">
    <location>
        <begin position="97"/>
        <end position="115"/>
    </location>
</feature>
<proteinExistence type="predicted"/>
<dbReference type="PANTHER" id="PTHR30273:SF2">
    <property type="entry name" value="PROTEIN FECR"/>
    <property type="match status" value="1"/>
</dbReference>
<dbReference type="Gene3D" id="3.55.50.30">
    <property type="match status" value="1"/>
</dbReference>
<dbReference type="GO" id="GO:0016989">
    <property type="term" value="F:sigma factor antagonist activity"/>
    <property type="evidence" value="ECO:0007669"/>
    <property type="project" value="TreeGrafter"/>
</dbReference>
<organism evidence="4 5">
    <name type="scientific">Niastella vici</name>
    <dbReference type="NCBI Taxonomy" id="1703345"/>
    <lineage>
        <taxon>Bacteria</taxon>
        <taxon>Pseudomonadati</taxon>
        <taxon>Bacteroidota</taxon>
        <taxon>Chitinophagia</taxon>
        <taxon>Chitinophagales</taxon>
        <taxon>Chitinophagaceae</taxon>
        <taxon>Niastella</taxon>
    </lineage>
</organism>
<keyword evidence="1" id="KW-0812">Transmembrane</keyword>
<dbReference type="AlphaFoldDB" id="A0A1V9FS56"/>
<comment type="caution">
    <text evidence="4">The sequence shown here is derived from an EMBL/GenBank/DDBJ whole genome shotgun (WGS) entry which is preliminary data.</text>
</comment>
<accession>A0A1V9FS56</accession>
<dbReference type="PANTHER" id="PTHR30273">
    <property type="entry name" value="PERIPLASMIC SIGNAL SENSOR AND SIGMA FACTOR ACTIVATOR FECR-RELATED"/>
    <property type="match status" value="1"/>
</dbReference>
<dbReference type="Gene3D" id="2.60.120.1440">
    <property type="match status" value="1"/>
</dbReference>
<evidence type="ECO:0000313" key="4">
    <source>
        <dbReference type="EMBL" id="OQP61127.1"/>
    </source>
</evidence>
<reference evidence="4 5" key="1">
    <citation type="submission" date="2016-03" db="EMBL/GenBank/DDBJ databases">
        <title>Niastella vici sp. nov., isolated from farmland soil.</title>
        <authorList>
            <person name="Chen L."/>
            <person name="Wang D."/>
            <person name="Yang S."/>
            <person name="Wang G."/>
        </authorList>
    </citation>
    <scope>NUCLEOTIDE SEQUENCE [LARGE SCALE GENOMIC DNA]</scope>
    <source>
        <strain evidence="4 5">DJ57</strain>
    </source>
</reference>
<keyword evidence="1" id="KW-1133">Transmembrane helix</keyword>
<keyword evidence="1" id="KW-0472">Membrane</keyword>
<evidence type="ECO:0000256" key="1">
    <source>
        <dbReference type="SAM" id="Phobius"/>
    </source>
</evidence>
<evidence type="ECO:0008006" key="6">
    <source>
        <dbReference type="Google" id="ProtNLM"/>
    </source>
</evidence>
<dbReference type="OrthoDB" id="625980at2"/>
<name>A0A1V9FS56_9BACT</name>
<dbReference type="Pfam" id="PF04773">
    <property type="entry name" value="FecR"/>
    <property type="match status" value="1"/>
</dbReference>
<evidence type="ECO:0000259" key="3">
    <source>
        <dbReference type="Pfam" id="PF16344"/>
    </source>
</evidence>
<evidence type="ECO:0000259" key="2">
    <source>
        <dbReference type="Pfam" id="PF04773"/>
    </source>
</evidence>
<keyword evidence="5" id="KW-1185">Reference proteome</keyword>
<protein>
    <recommendedName>
        <fullName evidence="6">Iron dicitrate transport regulator FecR</fullName>
    </recommendedName>
</protein>
<dbReference type="InterPro" id="IPR032508">
    <property type="entry name" value="FecR_C"/>
</dbReference>